<dbReference type="InterPro" id="IPR006094">
    <property type="entry name" value="Oxid_FAD_bind_N"/>
</dbReference>
<dbReference type="PROSITE" id="PS51387">
    <property type="entry name" value="FAD_PCMH"/>
    <property type="match status" value="1"/>
</dbReference>
<sequence>MFKTAGLDCQNDYQYFQLNSTLKGQLRQAEPLVEPCYSDPVGQECSALKASIATPFFRASDYQGFQYLQDEACISKPSDQCALDPVNLTVPASAQCGQGLVSSYYVEVTGAQDIQAVFDYAQRYNTTLSIKNSGHDYGMRSSRQGSLALWTRQLQEKAFHSTFTPDGCVVGASGNTSHALTFGAGVNTDEAISFAHEHDVVFSAGSANSLGASGGWLLNGGHSAVSNTYGLAVDRVLQFTIVTPDGQVRTVNKCSNPDLFWALRGSGGGTYGVVLNSTFIAEPESPLTVAMMTFPGTDDNQRPFVEILAENMPSWALAGWGGPSGTNLSILNNPNMDLPDAKVMLAPALEYVEKQGGNAQLQSYTSYFDYYVQIINGTFATPSPVSTATWVTSRIIPETIFHNNASREKMVDAIFETAAAGVEPLFLATTPFLYGHNNEDAANSTSIHPAWYESVWHVVVSGVQFSESAPLSERKETISLLRNITGKWVAVAPQGCTYPNEADPWLENWSSEFWGENYPKLLEIKRHIDPSNLLSCWHCVGWDETLPDYGCIADLRPDNHSTRR</sequence>
<name>A0A559MBG7_9HELO</name>
<dbReference type="InterPro" id="IPR036318">
    <property type="entry name" value="FAD-bd_PCMH-like_sf"/>
</dbReference>
<evidence type="ECO:0000256" key="2">
    <source>
        <dbReference type="ARBA" id="ARBA00023002"/>
    </source>
</evidence>
<dbReference type="Proteomes" id="UP000315522">
    <property type="component" value="Unassembled WGS sequence"/>
</dbReference>
<evidence type="ECO:0000313" key="4">
    <source>
        <dbReference type="EMBL" id="TVY90329.1"/>
    </source>
</evidence>
<proteinExistence type="inferred from homology"/>
<evidence type="ECO:0000313" key="5">
    <source>
        <dbReference type="Proteomes" id="UP000315522"/>
    </source>
</evidence>
<comment type="similarity">
    <text evidence="1">Belongs to the oxygen-dependent FAD-linked oxidoreductase family.</text>
</comment>
<dbReference type="Gene3D" id="3.30.465.10">
    <property type="match status" value="2"/>
</dbReference>
<dbReference type="PANTHER" id="PTHR13878">
    <property type="entry name" value="GULONOLACTONE OXIDASE"/>
    <property type="match status" value="1"/>
</dbReference>
<dbReference type="Pfam" id="PF08031">
    <property type="entry name" value="BBE"/>
    <property type="match status" value="1"/>
</dbReference>
<dbReference type="GO" id="GO:0071949">
    <property type="term" value="F:FAD binding"/>
    <property type="evidence" value="ECO:0007669"/>
    <property type="project" value="InterPro"/>
</dbReference>
<dbReference type="InterPro" id="IPR050432">
    <property type="entry name" value="FAD-linked_Oxidoreductases_BP"/>
</dbReference>
<organism evidence="4 5">
    <name type="scientific">Lachnellula willkommii</name>
    <dbReference type="NCBI Taxonomy" id="215461"/>
    <lineage>
        <taxon>Eukaryota</taxon>
        <taxon>Fungi</taxon>
        <taxon>Dikarya</taxon>
        <taxon>Ascomycota</taxon>
        <taxon>Pezizomycotina</taxon>
        <taxon>Leotiomycetes</taxon>
        <taxon>Helotiales</taxon>
        <taxon>Lachnaceae</taxon>
        <taxon>Lachnellula</taxon>
    </lineage>
</organism>
<accession>A0A559MBG7</accession>
<keyword evidence="5" id="KW-1185">Reference proteome</keyword>
<dbReference type="AlphaFoldDB" id="A0A559MBG7"/>
<dbReference type="EMBL" id="QGML01000904">
    <property type="protein sequence ID" value="TVY90329.1"/>
    <property type="molecule type" value="Genomic_DNA"/>
</dbReference>
<keyword evidence="2" id="KW-0560">Oxidoreductase</keyword>
<protein>
    <submittedName>
        <fullName evidence="4">FAD-linked oxidoreductase</fullName>
    </submittedName>
</protein>
<dbReference type="InterPro" id="IPR016169">
    <property type="entry name" value="FAD-bd_PCMH_sub2"/>
</dbReference>
<reference evidence="4 5" key="1">
    <citation type="submission" date="2018-05" db="EMBL/GenBank/DDBJ databases">
        <title>Genome sequencing and assembly of the regulated plant pathogen Lachnellula willkommii and related sister species for the development of diagnostic species identification markers.</title>
        <authorList>
            <person name="Giroux E."/>
            <person name="Bilodeau G."/>
        </authorList>
    </citation>
    <scope>NUCLEOTIDE SEQUENCE [LARGE SCALE GENOMIC DNA]</scope>
    <source>
        <strain evidence="4 5">CBS 172.35</strain>
    </source>
</reference>
<dbReference type="InterPro" id="IPR016166">
    <property type="entry name" value="FAD-bd_PCMH"/>
</dbReference>
<evidence type="ECO:0000259" key="3">
    <source>
        <dbReference type="PROSITE" id="PS51387"/>
    </source>
</evidence>
<feature type="domain" description="FAD-binding PCMH-type" evidence="3">
    <location>
        <begin position="98"/>
        <end position="284"/>
    </location>
</feature>
<comment type="caution">
    <text evidence="4">The sequence shown here is derived from an EMBL/GenBank/DDBJ whole genome shotgun (WGS) entry which is preliminary data.</text>
</comment>
<dbReference type="GO" id="GO:0016491">
    <property type="term" value="F:oxidoreductase activity"/>
    <property type="evidence" value="ECO:0007669"/>
    <property type="project" value="UniProtKB-KW"/>
</dbReference>
<evidence type="ECO:0000256" key="1">
    <source>
        <dbReference type="ARBA" id="ARBA00005466"/>
    </source>
</evidence>
<dbReference type="SUPFAM" id="SSF56176">
    <property type="entry name" value="FAD-binding/transporter-associated domain-like"/>
    <property type="match status" value="1"/>
</dbReference>
<dbReference type="Pfam" id="PF01565">
    <property type="entry name" value="FAD_binding_4"/>
    <property type="match status" value="1"/>
</dbReference>
<gene>
    <name evidence="4" type="ORF">LAWI1_G007551</name>
</gene>
<dbReference type="PANTHER" id="PTHR13878:SF91">
    <property type="entry name" value="FAD BINDING DOMAIN PROTEIN (AFU_ORTHOLOGUE AFUA_6G12070)-RELATED"/>
    <property type="match status" value="1"/>
</dbReference>
<dbReference type="InterPro" id="IPR012951">
    <property type="entry name" value="BBE"/>
</dbReference>